<dbReference type="EMBL" id="RAYI01000080">
    <property type="protein sequence ID" value="RLT71908.1"/>
    <property type="molecule type" value="Genomic_DNA"/>
</dbReference>
<reference evidence="1 2" key="1">
    <citation type="submission" date="2018-09" db="EMBL/GenBank/DDBJ databases">
        <title>Murine metabolic-syndrome-specific gut microbial biobank.</title>
        <authorList>
            <person name="Liu C."/>
        </authorList>
    </citation>
    <scope>NUCLEOTIDE SEQUENCE [LARGE SCALE GENOMIC DNA]</scope>
    <source>
        <strain evidence="1 2">8-P5</strain>
    </source>
</reference>
<dbReference type="Proteomes" id="UP000278164">
    <property type="component" value="Unassembled WGS sequence"/>
</dbReference>
<proteinExistence type="predicted"/>
<comment type="caution">
    <text evidence="1">The sequence shown here is derived from an EMBL/GenBank/DDBJ whole genome shotgun (WGS) entry which is preliminary data.</text>
</comment>
<evidence type="ECO:0000313" key="2">
    <source>
        <dbReference type="Proteomes" id="UP000278164"/>
    </source>
</evidence>
<protein>
    <submittedName>
        <fullName evidence="1">Uncharacterized protein</fullName>
    </submittedName>
</protein>
<organism evidence="1 2">
    <name type="scientific">Parabacteroides distasonis</name>
    <dbReference type="NCBI Taxonomy" id="823"/>
    <lineage>
        <taxon>Bacteria</taxon>
        <taxon>Pseudomonadati</taxon>
        <taxon>Bacteroidota</taxon>
        <taxon>Bacteroidia</taxon>
        <taxon>Bacteroidales</taxon>
        <taxon>Tannerellaceae</taxon>
        <taxon>Parabacteroides</taxon>
    </lineage>
</organism>
<gene>
    <name evidence="1" type="ORF">D7V78_18685</name>
</gene>
<accession>A0A3L7ZJK9</accession>
<sequence length="186" mass="22079">MTVRFLDYIIDYKDINDSIFKVKVELTAKIYPDQEILYNFLHENNLVSTDWRTTIRNIQDVQYAIEERKRRMRDDPFSFILSSRNPSWESDILKRNNLCKNDIDIVNALCKFSEKNTHRFSATARMILDFSMGGRQPLTENRALNKIKEQVSALPKLRYALIEYLKKIGLIEPNRNIYCEVLHKDI</sequence>
<dbReference type="AlphaFoldDB" id="A0A3L7ZJK9"/>
<evidence type="ECO:0000313" key="1">
    <source>
        <dbReference type="EMBL" id="RLT71908.1"/>
    </source>
</evidence>
<name>A0A3L7ZJK9_PARDI</name>
<dbReference type="RefSeq" id="WP_121737397.1">
    <property type="nucleotide sequence ID" value="NZ_QXXG01000066.1"/>
</dbReference>